<dbReference type="EMBL" id="QJKJ01008510">
    <property type="protein sequence ID" value="RDX79549.1"/>
    <property type="molecule type" value="Genomic_DNA"/>
</dbReference>
<reference evidence="1" key="1">
    <citation type="submission" date="2018-05" db="EMBL/GenBank/DDBJ databases">
        <title>Draft genome of Mucuna pruriens seed.</title>
        <authorList>
            <person name="Nnadi N.E."/>
            <person name="Vos R."/>
            <person name="Hasami M.H."/>
            <person name="Devisetty U.K."/>
            <person name="Aguiy J.C."/>
        </authorList>
    </citation>
    <scope>NUCLEOTIDE SEQUENCE [LARGE SCALE GENOMIC DNA]</scope>
    <source>
        <strain evidence="1">JCA_2017</strain>
    </source>
</reference>
<dbReference type="AlphaFoldDB" id="A0A371FMK9"/>
<name>A0A371FMK9_MUCPR</name>
<accession>A0A371FMK9</accession>
<organism evidence="1 2">
    <name type="scientific">Mucuna pruriens</name>
    <name type="common">Velvet bean</name>
    <name type="synonym">Dolichos pruriens</name>
    <dbReference type="NCBI Taxonomy" id="157652"/>
    <lineage>
        <taxon>Eukaryota</taxon>
        <taxon>Viridiplantae</taxon>
        <taxon>Streptophyta</taxon>
        <taxon>Embryophyta</taxon>
        <taxon>Tracheophyta</taxon>
        <taxon>Spermatophyta</taxon>
        <taxon>Magnoliopsida</taxon>
        <taxon>eudicotyledons</taxon>
        <taxon>Gunneridae</taxon>
        <taxon>Pentapetalae</taxon>
        <taxon>rosids</taxon>
        <taxon>fabids</taxon>
        <taxon>Fabales</taxon>
        <taxon>Fabaceae</taxon>
        <taxon>Papilionoideae</taxon>
        <taxon>50 kb inversion clade</taxon>
        <taxon>NPAAA clade</taxon>
        <taxon>indigoferoid/millettioid clade</taxon>
        <taxon>Phaseoleae</taxon>
        <taxon>Mucuna</taxon>
    </lineage>
</organism>
<dbReference type="Proteomes" id="UP000257109">
    <property type="component" value="Unassembled WGS sequence"/>
</dbReference>
<proteinExistence type="predicted"/>
<sequence>MSLSETESESSLSETNLSLFEIESEPPPSETDSDQIIVGILHALCFYLISHHDENAYQIGIVTGDTSSFMSLCAKSDFMSNPESSSNILHELGPKIDRTIHRLRNVRSVVVILSVSNSDNSASATNESDYSEYSSSDVNSNFYFGVSESQEPEPMENND</sequence>
<keyword evidence="2" id="KW-1185">Reference proteome</keyword>
<evidence type="ECO:0000313" key="1">
    <source>
        <dbReference type="EMBL" id="RDX79549.1"/>
    </source>
</evidence>
<feature type="non-terminal residue" evidence="1">
    <location>
        <position position="1"/>
    </location>
</feature>
<evidence type="ECO:0000313" key="2">
    <source>
        <dbReference type="Proteomes" id="UP000257109"/>
    </source>
</evidence>
<gene>
    <name evidence="1" type="ORF">CR513_40013</name>
</gene>
<comment type="caution">
    <text evidence="1">The sequence shown here is derived from an EMBL/GenBank/DDBJ whole genome shotgun (WGS) entry which is preliminary data.</text>
</comment>
<protein>
    <submittedName>
        <fullName evidence="1">Uncharacterized protein</fullName>
    </submittedName>
</protein>